<keyword evidence="9" id="KW-1185">Reference proteome</keyword>
<evidence type="ECO:0000256" key="5">
    <source>
        <dbReference type="ARBA" id="ARBA00022842"/>
    </source>
</evidence>
<dbReference type="OrthoDB" id="147588at2157"/>
<keyword evidence="3" id="KW-0479">Metal-binding</keyword>
<dbReference type="SUPFAM" id="SSF88723">
    <property type="entry name" value="PIN domain-like"/>
    <property type="match status" value="1"/>
</dbReference>
<protein>
    <recommendedName>
        <fullName evidence="7">PIN domain-containing protein</fullName>
    </recommendedName>
</protein>
<evidence type="ECO:0000256" key="2">
    <source>
        <dbReference type="ARBA" id="ARBA00022722"/>
    </source>
</evidence>
<evidence type="ECO:0000256" key="6">
    <source>
        <dbReference type="ARBA" id="ARBA00038093"/>
    </source>
</evidence>
<dbReference type="Proteomes" id="UP000186914">
    <property type="component" value="Unassembled WGS sequence"/>
</dbReference>
<organism evidence="8 9">
    <name type="scientific">Haladaptatus litoreus</name>
    <dbReference type="NCBI Taxonomy" id="553468"/>
    <lineage>
        <taxon>Archaea</taxon>
        <taxon>Methanobacteriati</taxon>
        <taxon>Methanobacteriota</taxon>
        <taxon>Stenosarchaea group</taxon>
        <taxon>Halobacteria</taxon>
        <taxon>Halobacteriales</taxon>
        <taxon>Haladaptataceae</taxon>
        <taxon>Haladaptatus</taxon>
    </lineage>
</organism>
<sequence>MNCLDSSFLIDYLNGRSAAQTFLDDHPTEAFYTPSLVLFELYDGLVEHTDRMLDEFDDSLDWVTPMPFTAASSREAIKIKQELKANGTPVNLKDVFIAGTVREVGGTIVTRDGHFEHIEGLPVENY</sequence>
<dbReference type="PANTHER" id="PTHR33653">
    <property type="entry name" value="RIBONUCLEASE VAPC2"/>
    <property type="match status" value="1"/>
</dbReference>
<dbReference type="GO" id="GO:0016787">
    <property type="term" value="F:hydrolase activity"/>
    <property type="evidence" value="ECO:0007669"/>
    <property type="project" value="UniProtKB-KW"/>
</dbReference>
<keyword evidence="4" id="KW-0378">Hydrolase</keyword>
<evidence type="ECO:0000313" key="8">
    <source>
        <dbReference type="EMBL" id="SIR72507.1"/>
    </source>
</evidence>
<dbReference type="Gene3D" id="3.40.50.1010">
    <property type="entry name" value="5'-nuclease"/>
    <property type="match status" value="1"/>
</dbReference>
<proteinExistence type="inferred from homology"/>
<dbReference type="InterPro" id="IPR002716">
    <property type="entry name" value="PIN_dom"/>
</dbReference>
<keyword evidence="5" id="KW-0460">Magnesium</keyword>
<dbReference type="RefSeq" id="WP_076431354.1">
    <property type="nucleotide sequence ID" value="NZ_FTNO01000004.1"/>
</dbReference>
<dbReference type="PANTHER" id="PTHR33653:SF1">
    <property type="entry name" value="RIBONUCLEASE VAPC2"/>
    <property type="match status" value="1"/>
</dbReference>
<accession>A0A1N7D9T7</accession>
<dbReference type="Pfam" id="PF01850">
    <property type="entry name" value="PIN"/>
    <property type="match status" value="1"/>
</dbReference>
<dbReference type="InterPro" id="IPR050556">
    <property type="entry name" value="Type_II_TA_system_RNase"/>
</dbReference>
<name>A0A1N7D9T7_9EURY</name>
<reference evidence="9" key="1">
    <citation type="submission" date="2017-01" db="EMBL/GenBank/DDBJ databases">
        <authorList>
            <person name="Varghese N."/>
            <person name="Submissions S."/>
        </authorList>
    </citation>
    <scope>NUCLEOTIDE SEQUENCE [LARGE SCALE GENOMIC DNA]</scope>
    <source>
        <strain evidence="9">CGMCC 1.7737</strain>
    </source>
</reference>
<dbReference type="InterPro" id="IPR029060">
    <property type="entry name" value="PIN-like_dom_sf"/>
</dbReference>
<evidence type="ECO:0000313" key="9">
    <source>
        <dbReference type="Proteomes" id="UP000186914"/>
    </source>
</evidence>
<comment type="similarity">
    <text evidence="6">Belongs to the PINc/VapC protein family.</text>
</comment>
<comment type="cofactor">
    <cofactor evidence="1">
        <name>Mg(2+)</name>
        <dbReference type="ChEBI" id="CHEBI:18420"/>
    </cofactor>
</comment>
<evidence type="ECO:0000256" key="3">
    <source>
        <dbReference type="ARBA" id="ARBA00022723"/>
    </source>
</evidence>
<dbReference type="GO" id="GO:0004518">
    <property type="term" value="F:nuclease activity"/>
    <property type="evidence" value="ECO:0007669"/>
    <property type="project" value="UniProtKB-KW"/>
</dbReference>
<dbReference type="EMBL" id="FTNO01000004">
    <property type="protein sequence ID" value="SIR72507.1"/>
    <property type="molecule type" value="Genomic_DNA"/>
</dbReference>
<evidence type="ECO:0000256" key="4">
    <source>
        <dbReference type="ARBA" id="ARBA00022801"/>
    </source>
</evidence>
<dbReference type="AlphaFoldDB" id="A0A1N7D9T7"/>
<feature type="domain" description="PIN" evidence="7">
    <location>
        <begin position="3"/>
        <end position="119"/>
    </location>
</feature>
<keyword evidence="2" id="KW-0540">Nuclease</keyword>
<gene>
    <name evidence="8" type="ORF">SAMN05421858_3442</name>
</gene>
<evidence type="ECO:0000259" key="7">
    <source>
        <dbReference type="Pfam" id="PF01850"/>
    </source>
</evidence>
<evidence type="ECO:0000256" key="1">
    <source>
        <dbReference type="ARBA" id="ARBA00001946"/>
    </source>
</evidence>
<dbReference type="CDD" id="cd18739">
    <property type="entry name" value="PIN_VapC4-5_FitB-like"/>
    <property type="match status" value="1"/>
</dbReference>
<dbReference type="GO" id="GO:0046872">
    <property type="term" value="F:metal ion binding"/>
    <property type="evidence" value="ECO:0007669"/>
    <property type="project" value="UniProtKB-KW"/>
</dbReference>